<keyword evidence="2" id="KW-1185">Reference proteome</keyword>
<proteinExistence type="predicted"/>
<reference evidence="2" key="1">
    <citation type="journal article" date="2016" name="Nat. Biotechnol.">
        <title>Sequencing wild and cultivated cassava and related species reveals extensive interspecific hybridization and genetic diversity.</title>
        <authorList>
            <person name="Bredeson J.V."/>
            <person name="Lyons J.B."/>
            <person name="Prochnik S.E."/>
            <person name="Wu G.A."/>
            <person name="Ha C.M."/>
            <person name="Edsinger-Gonzales E."/>
            <person name="Grimwood J."/>
            <person name="Schmutz J."/>
            <person name="Rabbi I.Y."/>
            <person name="Egesi C."/>
            <person name="Nauluvula P."/>
            <person name="Lebot V."/>
            <person name="Ndunguru J."/>
            <person name="Mkamilo G."/>
            <person name="Bart R.S."/>
            <person name="Setter T.L."/>
            <person name="Gleadow R.M."/>
            <person name="Kulakow P."/>
            <person name="Ferguson M.E."/>
            <person name="Rounsley S."/>
            <person name="Rokhsar D.S."/>
        </authorList>
    </citation>
    <scope>NUCLEOTIDE SEQUENCE [LARGE SCALE GENOMIC DNA]</scope>
    <source>
        <strain evidence="2">cv. AM560-2</strain>
    </source>
</reference>
<gene>
    <name evidence="1" type="ORF">MANES_09G067614v8</name>
</gene>
<dbReference type="Proteomes" id="UP000091857">
    <property type="component" value="Chromosome 9"/>
</dbReference>
<accession>A0ACB7H4R0</accession>
<sequence>MASAKPSPVALRLRTHLGTTTRFPISRANLRQKWINSHIPNNAGLRARLAILAYHRSYSLCSSISVCSTSLLSSFSLCTLFRPRFPHLRSPLSMTTQANSDPPQSSSSTKTVRAVIKGRVQGVFYRNWTVDNATQLGLKGWVRNRRDGSVEALFSGDADKVQEMEQRCRRGPPDAVVTGFQVFPCDDEPGSGFQRKPTV</sequence>
<comment type="caution">
    <text evidence="1">The sequence shown here is derived from an EMBL/GenBank/DDBJ whole genome shotgun (WGS) entry which is preliminary data.</text>
</comment>
<dbReference type="EMBL" id="CM004395">
    <property type="protein sequence ID" value="KAG8647220.1"/>
    <property type="molecule type" value="Genomic_DNA"/>
</dbReference>
<evidence type="ECO:0000313" key="1">
    <source>
        <dbReference type="EMBL" id="KAG8647220.1"/>
    </source>
</evidence>
<name>A0ACB7H4R0_MANES</name>
<protein>
    <submittedName>
        <fullName evidence="1">Uncharacterized protein</fullName>
    </submittedName>
</protein>
<organism evidence="1 2">
    <name type="scientific">Manihot esculenta</name>
    <name type="common">Cassava</name>
    <name type="synonym">Jatropha manihot</name>
    <dbReference type="NCBI Taxonomy" id="3983"/>
    <lineage>
        <taxon>Eukaryota</taxon>
        <taxon>Viridiplantae</taxon>
        <taxon>Streptophyta</taxon>
        <taxon>Embryophyta</taxon>
        <taxon>Tracheophyta</taxon>
        <taxon>Spermatophyta</taxon>
        <taxon>Magnoliopsida</taxon>
        <taxon>eudicotyledons</taxon>
        <taxon>Gunneridae</taxon>
        <taxon>Pentapetalae</taxon>
        <taxon>rosids</taxon>
        <taxon>fabids</taxon>
        <taxon>Malpighiales</taxon>
        <taxon>Euphorbiaceae</taxon>
        <taxon>Crotonoideae</taxon>
        <taxon>Manihoteae</taxon>
        <taxon>Manihot</taxon>
    </lineage>
</organism>
<evidence type="ECO:0000313" key="2">
    <source>
        <dbReference type="Proteomes" id="UP000091857"/>
    </source>
</evidence>